<evidence type="ECO:0000313" key="1">
    <source>
        <dbReference type="EMBL" id="PYF74050.1"/>
    </source>
</evidence>
<comment type="caution">
    <text evidence="1">The sequence shown here is derived from an EMBL/GenBank/DDBJ whole genome shotgun (WGS) entry which is preliminary data.</text>
</comment>
<name>A0A318UEZ0_9SPHI</name>
<organism evidence="1 2">
    <name type="scientific">Pedobacter nutrimenti</name>
    <dbReference type="NCBI Taxonomy" id="1241337"/>
    <lineage>
        <taxon>Bacteria</taxon>
        <taxon>Pseudomonadati</taxon>
        <taxon>Bacteroidota</taxon>
        <taxon>Sphingobacteriia</taxon>
        <taxon>Sphingobacteriales</taxon>
        <taxon>Sphingobacteriaceae</taxon>
        <taxon>Pedobacter</taxon>
    </lineage>
</organism>
<dbReference type="OrthoDB" id="770298at2"/>
<accession>A0A318UEZ0</accession>
<proteinExistence type="predicted"/>
<evidence type="ECO:0000313" key="2">
    <source>
        <dbReference type="Proteomes" id="UP000248198"/>
    </source>
</evidence>
<dbReference type="EMBL" id="QKLU01000004">
    <property type="protein sequence ID" value="PYF74050.1"/>
    <property type="molecule type" value="Genomic_DNA"/>
</dbReference>
<dbReference type="AlphaFoldDB" id="A0A318UEZ0"/>
<keyword evidence="2" id="KW-1185">Reference proteome</keyword>
<dbReference type="RefSeq" id="WP_110830957.1">
    <property type="nucleotide sequence ID" value="NZ_QKLU01000004.1"/>
</dbReference>
<protein>
    <submittedName>
        <fullName evidence="1">Uncharacterized protein</fullName>
    </submittedName>
</protein>
<sequence>MMRKLEFTPGGYLWQLDYRDTIRLLQEKLVMFVRLNGKLRNNIINKTQFFNNTVESIEINLMEFSEAYRSKFIDGDMDEYCLKFMELLRPVLIDFVKEVGFDAYAFRFRFRYGKKVFEKQKNILIPIENID</sequence>
<reference evidence="1 2" key="1">
    <citation type="submission" date="2018-06" db="EMBL/GenBank/DDBJ databases">
        <title>Genomic Encyclopedia of Archaeal and Bacterial Type Strains, Phase II (KMG-II): from individual species to whole genera.</title>
        <authorList>
            <person name="Goeker M."/>
        </authorList>
    </citation>
    <scope>NUCLEOTIDE SEQUENCE [LARGE SCALE GENOMIC DNA]</scope>
    <source>
        <strain evidence="1 2">DSM 27372</strain>
    </source>
</reference>
<dbReference type="Proteomes" id="UP000248198">
    <property type="component" value="Unassembled WGS sequence"/>
</dbReference>
<gene>
    <name evidence="1" type="ORF">B0O44_104221</name>
</gene>